<evidence type="ECO:0000313" key="9">
    <source>
        <dbReference type="Proteomes" id="UP000067626"/>
    </source>
</evidence>
<organism evidence="8 9">
    <name type="scientific">Chondromyces crocatus</name>
    <dbReference type="NCBI Taxonomy" id="52"/>
    <lineage>
        <taxon>Bacteria</taxon>
        <taxon>Pseudomonadati</taxon>
        <taxon>Myxococcota</taxon>
        <taxon>Polyangia</taxon>
        <taxon>Polyangiales</taxon>
        <taxon>Polyangiaceae</taxon>
        <taxon>Chondromyces</taxon>
    </lineage>
</organism>
<comment type="cofactor">
    <cofactor evidence="1">
        <name>[4Fe-4S] cluster</name>
        <dbReference type="ChEBI" id="CHEBI:49883"/>
    </cofactor>
</comment>
<dbReference type="PANTHER" id="PTHR11228:SF34">
    <property type="entry name" value="TUNGSTEN-CONTAINING ALDEHYDE FERREDOXIN OXIDOREDUCTASE COFACTOR MODIFYING PROTEIN"/>
    <property type="match status" value="1"/>
</dbReference>
<keyword evidence="4" id="KW-0408">Iron</keyword>
<evidence type="ECO:0000259" key="7">
    <source>
        <dbReference type="PROSITE" id="PS51918"/>
    </source>
</evidence>
<dbReference type="SFLD" id="SFLDS00029">
    <property type="entry name" value="Radical_SAM"/>
    <property type="match status" value="1"/>
</dbReference>
<evidence type="ECO:0000256" key="2">
    <source>
        <dbReference type="ARBA" id="ARBA00022691"/>
    </source>
</evidence>
<keyword evidence="9" id="KW-1185">Reference proteome</keyword>
<accession>A0A0K1ELQ5</accession>
<dbReference type="InterPro" id="IPR007197">
    <property type="entry name" value="rSAM"/>
</dbReference>
<dbReference type="GO" id="GO:0003824">
    <property type="term" value="F:catalytic activity"/>
    <property type="evidence" value="ECO:0007669"/>
    <property type="project" value="InterPro"/>
</dbReference>
<protein>
    <recommendedName>
        <fullName evidence="7">Radical SAM core domain-containing protein</fullName>
    </recommendedName>
</protein>
<name>A0A0K1ELQ5_CHOCO</name>
<gene>
    <name evidence="8" type="ORF">CMC5_060100</name>
</gene>
<dbReference type="Gene3D" id="3.20.20.70">
    <property type="entry name" value="Aldolase class I"/>
    <property type="match status" value="1"/>
</dbReference>
<evidence type="ECO:0000256" key="4">
    <source>
        <dbReference type="ARBA" id="ARBA00023004"/>
    </source>
</evidence>
<evidence type="ECO:0000256" key="1">
    <source>
        <dbReference type="ARBA" id="ARBA00001966"/>
    </source>
</evidence>
<dbReference type="PANTHER" id="PTHR11228">
    <property type="entry name" value="RADICAL SAM DOMAIN PROTEIN"/>
    <property type="match status" value="1"/>
</dbReference>
<dbReference type="GO" id="GO:0046872">
    <property type="term" value="F:metal ion binding"/>
    <property type="evidence" value="ECO:0007669"/>
    <property type="project" value="UniProtKB-KW"/>
</dbReference>
<evidence type="ECO:0000256" key="6">
    <source>
        <dbReference type="SAM" id="MobiDB-lite"/>
    </source>
</evidence>
<keyword evidence="3" id="KW-0479">Metal-binding</keyword>
<dbReference type="Pfam" id="PF04055">
    <property type="entry name" value="Radical_SAM"/>
    <property type="match status" value="1"/>
</dbReference>
<dbReference type="InterPro" id="IPR050377">
    <property type="entry name" value="Radical_SAM_PqqE_MftC-like"/>
</dbReference>
<dbReference type="InterPro" id="IPR058240">
    <property type="entry name" value="rSAM_sf"/>
</dbReference>
<dbReference type="KEGG" id="ccro:CMC5_060100"/>
<dbReference type="Proteomes" id="UP000067626">
    <property type="component" value="Chromosome"/>
</dbReference>
<evidence type="ECO:0000313" key="8">
    <source>
        <dbReference type="EMBL" id="AKT41799.1"/>
    </source>
</evidence>
<evidence type="ECO:0000256" key="5">
    <source>
        <dbReference type="ARBA" id="ARBA00023014"/>
    </source>
</evidence>
<keyword evidence="5" id="KW-0411">Iron-sulfur</keyword>
<feature type="domain" description="Radical SAM core" evidence="7">
    <location>
        <begin position="43"/>
        <end position="265"/>
    </location>
</feature>
<keyword evidence="2" id="KW-0949">S-adenosyl-L-methionine</keyword>
<dbReference type="SUPFAM" id="SSF102114">
    <property type="entry name" value="Radical SAM enzymes"/>
    <property type="match status" value="1"/>
</dbReference>
<dbReference type="GO" id="GO:0051536">
    <property type="term" value="F:iron-sulfur cluster binding"/>
    <property type="evidence" value="ECO:0007669"/>
    <property type="project" value="UniProtKB-KW"/>
</dbReference>
<proteinExistence type="predicted"/>
<sequence length="594" mass="66343">MTQAVQDSTFADFQNDALLARGGSEGGPEGMEGAQKVAQHEDAAHEKRNWVRLSYDCNNRCTFCLDSNAHDGTMRKNMDIKVQIIEGRKRGAQRLILSGGEPTMHPNFLDFVRLGKRAGYPKVQTVTNGRMFRYPEFLETAARNGLDEITFSLHGHTAKLHDALVGTPGAFVEEVEGLKAALAAQRFIINIDIVINKQNVRHLPDMLETFISWGVKEFDLLHVIPFGNAWSNARHHLFYDLDGNLQHLQRAFAYARRPDIHIWLNRFPPPYTEGFEELIQDPYKLNDEVRGRREEYDRYLSLGQKLHCREAERCKHCYLQSLCDTLDEAIATRSEETVDVLRFAGEPPLAGKLPTAKVARLVAPDLEGARRLALAAAPAEIELELAEYRGIAEALEPGGMLFGKTLVRCDTARPEALERLLALPGDFEIGVFLTQETAPVLLGLEAEARRRVLVVQRNHDRVTDALDNDVDLPAFFAKLPAEVPVENVPRCLSGRAPRPTRQVLDVEMLGQDARIDMNRYTQRYVADGYYTKALGCKDCVESTRCRGMHINWVRAHSYAGLQPIREGVQEGAVGAVAEAEAKTATALGVAPVQT</sequence>
<evidence type="ECO:0000256" key="3">
    <source>
        <dbReference type="ARBA" id="ARBA00022723"/>
    </source>
</evidence>
<dbReference type="InterPro" id="IPR013785">
    <property type="entry name" value="Aldolase_TIM"/>
</dbReference>
<dbReference type="PROSITE" id="PS51918">
    <property type="entry name" value="RADICAL_SAM"/>
    <property type="match status" value="1"/>
</dbReference>
<reference evidence="8 9" key="1">
    <citation type="submission" date="2015-07" db="EMBL/GenBank/DDBJ databases">
        <title>Genome analysis of myxobacterium Chondromyces crocatus Cm c5 reveals a high potential for natural compound synthesis and the genetic basis for the loss of fruiting body formation.</title>
        <authorList>
            <person name="Zaburannyi N."/>
            <person name="Bunk B."/>
            <person name="Maier J."/>
            <person name="Overmann J."/>
            <person name="Mueller R."/>
        </authorList>
    </citation>
    <scope>NUCLEOTIDE SEQUENCE [LARGE SCALE GENOMIC DNA]</scope>
    <source>
        <strain evidence="8 9">Cm c5</strain>
    </source>
</reference>
<dbReference type="STRING" id="52.CMC5_060100"/>
<dbReference type="SFLD" id="SFLDG01067">
    <property type="entry name" value="SPASM/twitch_domain_containing"/>
    <property type="match status" value="1"/>
</dbReference>
<feature type="region of interest" description="Disordered" evidence="6">
    <location>
        <begin position="19"/>
        <end position="41"/>
    </location>
</feature>
<dbReference type="RefSeq" id="WP_050433527.1">
    <property type="nucleotide sequence ID" value="NZ_CP012159.1"/>
</dbReference>
<dbReference type="AlphaFoldDB" id="A0A0K1ELQ5"/>
<dbReference type="EMBL" id="CP012159">
    <property type="protein sequence ID" value="AKT41799.1"/>
    <property type="molecule type" value="Genomic_DNA"/>
</dbReference>
<dbReference type="CDD" id="cd01335">
    <property type="entry name" value="Radical_SAM"/>
    <property type="match status" value="1"/>
</dbReference>